<dbReference type="Proteomes" id="UP001589813">
    <property type="component" value="Unassembled WGS sequence"/>
</dbReference>
<dbReference type="Pfam" id="PF20732">
    <property type="entry name" value="NamZ_C"/>
    <property type="match status" value="1"/>
</dbReference>
<dbReference type="Pfam" id="PF07075">
    <property type="entry name" value="NamZ_N"/>
    <property type="match status" value="1"/>
</dbReference>
<organism evidence="4 5">
    <name type="scientific">Rheinheimera tilapiae</name>
    <dbReference type="NCBI Taxonomy" id="875043"/>
    <lineage>
        <taxon>Bacteria</taxon>
        <taxon>Pseudomonadati</taxon>
        <taxon>Pseudomonadota</taxon>
        <taxon>Gammaproteobacteria</taxon>
        <taxon>Chromatiales</taxon>
        <taxon>Chromatiaceae</taxon>
        <taxon>Rheinheimera</taxon>
    </lineage>
</organism>
<accession>A0ABV6BGM0</accession>
<gene>
    <name evidence="4" type="ORF">ACFFJP_10025</name>
</gene>
<name>A0ABV6BGM0_9GAMM</name>
<dbReference type="InterPro" id="IPR008302">
    <property type="entry name" value="NamZ"/>
</dbReference>
<feature type="domain" description="Peptidoglycan beta-N-acetylmuramidase NamZ N-terminal" evidence="2">
    <location>
        <begin position="67"/>
        <end position="264"/>
    </location>
</feature>
<dbReference type="PANTHER" id="PTHR42915:SF1">
    <property type="entry name" value="PEPTIDOGLYCAN BETA-N-ACETYLMURAMIDASE NAMZ"/>
    <property type="match status" value="1"/>
</dbReference>
<sequence>MSGLKKLIFFLLLMSLLTGALPADAGTTKQSRSCFPDQTAIAEDLSARVGALKLRQQQPLLQGKRLGLVVNQSSRLGHCHLVDVLSELGLQVSVIFTPEHGFRGDADAGAAVADSKDSRSGVPIYSLYGAQKAPTAEQLANVDVLLFDLQDVGTRFYTYLSTLHHVMQAAATAKLPLWVLDRPNPNGRWLDGPLLQREFNSFVGMHPIPLLHGMTLGELAQMIKGEGWITGAKALSLTVLPVSQYQRDLPYDLPVAPSPNLPNRQAIAWYPTLALFEGTAVSVGRGTTWPFQLLGHPLLLEEQAIWRLTPVSTPGAALNPPWRDTVIGAEDFRQRTPEHGLMVEVWLEWQQRFAAKGVRLIDKPAFFDKLAGSSQLRQQLEQGQTAAQIRQSWQADLAAFAKQRAPYLLYP</sequence>
<protein>
    <submittedName>
        <fullName evidence="4">Exo-beta-N-acetylmuramidase NamZ domain-containing protein</fullName>
    </submittedName>
</protein>
<evidence type="ECO:0000259" key="2">
    <source>
        <dbReference type="Pfam" id="PF07075"/>
    </source>
</evidence>
<dbReference type="PANTHER" id="PTHR42915">
    <property type="entry name" value="HYPOTHETICAL 460 KDA PROTEIN IN FEUA-SIGW INTERGENIC REGION [PRECURSOR]"/>
    <property type="match status" value="1"/>
</dbReference>
<dbReference type="Gene3D" id="3.40.50.12170">
    <property type="entry name" value="Uncharacterised protein PF07075, DUF1343"/>
    <property type="match status" value="1"/>
</dbReference>
<evidence type="ECO:0000313" key="5">
    <source>
        <dbReference type="Proteomes" id="UP001589813"/>
    </source>
</evidence>
<evidence type="ECO:0000256" key="1">
    <source>
        <dbReference type="SAM" id="SignalP"/>
    </source>
</evidence>
<feature type="chain" id="PRO_5045651605" evidence="1">
    <location>
        <begin position="26"/>
        <end position="411"/>
    </location>
</feature>
<keyword evidence="1" id="KW-0732">Signal</keyword>
<dbReference type="RefSeq" id="WP_377242985.1">
    <property type="nucleotide sequence ID" value="NZ_JBHLXP010000001.1"/>
</dbReference>
<feature type="domain" description="Peptidoglycan beta-N-acetylmuramidase NamZ C-terminal" evidence="3">
    <location>
        <begin position="269"/>
        <end position="410"/>
    </location>
</feature>
<dbReference type="EMBL" id="JBHLXP010000001">
    <property type="protein sequence ID" value="MFC0048625.1"/>
    <property type="molecule type" value="Genomic_DNA"/>
</dbReference>
<proteinExistence type="predicted"/>
<dbReference type="InterPro" id="IPR048502">
    <property type="entry name" value="NamZ_N"/>
</dbReference>
<feature type="signal peptide" evidence="1">
    <location>
        <begin position="1"/>
        <end position="25"/>
    </location>
</feature>
<comment type="caution">
    <text evidence="4">The sequence shown here is derived from an EMBL/GenBank/DDBJ whole genome shotgun (WGS) entry which is preliminary data.</text>
</comment>
<evidence type="ECO:0000313" key="4">
    <source>
        <dbReference type="EMBL" id="MFC0048625.1"/>
    </source>
</evidence>
<keyword evidence="5" id="KW-1185">Reference proteome</keyword>
<reference evidence="4 5" key="1">
    <citation type="submission" date="2024-09" db="EMBL/GenBank/DDBJ databases">
        <authorList>
            <person name="Sun Q."/>
            <person name="Mori K."/>
        </authorList>
    </citation>
    <scope>NUCLEOTIDE SEQUENCE [LARGE SCALE GENOMIC DNA]</scope>
    <source>
        <strain evidence="4 5">KCTC 23315</strain>
    </source>
</reference>
<dbReference type="PIRSF" id="PIRSF016719">
    <property type="entry name" value="UCP016719"/>
    <property type="match status" value="1"/>
</dbReference>
<dbReference type="InterPro" id="IPR048503">
    <property type="entry name" value="NamZ_C"/>
</dbReference>
<dbReference type="Gene3D" id="3.90.1150.140">
    <property type="match status" value="1"/>
</dbReference>
<evidence type="ECO:0000259" key="3">
    <source>
        <dbReference type="Pfam" id="PF20732"/>
    </source>
</evidence>